<dbReference type="Proteomes" id="UP000282837">
    <property type="component" value="Unassembled WGS sequence"/>
</dbReference>
<feature type="repeat" description="TPR" evidence="8">
    <location>
        <begin position="62"/>
        <end position="95"/>
    </location>
</feature>
<dbReference type="OrthoDB" id="146908at2"/>
<feature type="repeat" description="TPR" evidence="8">
    <location>
        <begin position="130"/>
        <end position="163"/>
    </location>
</feature>
<evidence type="ECO:0000256" key="5">
    <source>
        <dbReference type="ARBA" id="ARBA00022679"/>
    </source>
</evidence>
<accession>A0A437ND13</accession>
<dbReference type="Gene3D" id="1.25.40.10">
    <property type="entry name" value="Tetratricopeptide repeat domain"/>
    <property type="match status" value="1"/>
</dbReference>
<feature type="domain" description="O-GlcNAc transferase C-terminal" evidence="10">
    <location>
        <begin position="268"/>
        <end position="424"/>
    </location>
</feature>
<dbReference type="RefSeq" id="WP_127705536.1">
    <property type="nucleotide sequence ID" value="NZ_SACO01000001.1"/>
</dbReference>
<dbReference type="PROSITE" id="PS50005">
    <property type="entry name" value="TPR"/>
    <property type="match status" value="4"/>
</dbReference>
<dbReference type="SMART" id="SM00028">
    <property type="entry name" value="TPR"/>
    <property type="match status" value="4"/>
</dbReference>
<feature type="domain" description="O-GlcNAc transferase C-terminal" evidence="10">
    <location>
        <begin position="432"/>
        <end position="616"/>
    </location>
</feature>
<evidence type="ECO:0000256" key="9">
    <source>
        <dbReference type="SAM" id="MobiDB-lite"/>
    </source>
</evidence>
<keyword evidence="5" id="KW-0808">Transferase</keyword>
<keyword evidence="6" id="KW-0677">Repeat</keyword>
<dbReference type="GO" id="GO:0097363">
    <property type="term" value="F:protein O-acetylglucosaminyltransferase activity"/>
    <property type="evidence" value="ECO:0007669"/>
    <property type="project" value="UniProtKB-EC"/>
</dbReference>
<comment type="pathway">
    <text evidence="1">Protein modification; protein glycosylation.</text>
</comment>
<evidence type="ECO:0000256" key="2">
    <source>
        <dbReference type="ARBA" id="ARBA00005386"/>
    </source>
</evidence>
<name>A0A437ND13_9SPHN</name>
<feature type="compositionally biased region" description="Basic residues" evidence="9">
    <location>
        <begin position="1"/>
        <end position="16"/>
    </location>
</feature>
<evidence type="ECO:0000256" key="7">
    <source>
        <dbReference type="ARBA" id="ARBA00022803"/>
    </source>
</evidence>
<evidence type="ECO:0000256" key="1">
    <source>
        <dbReference type="ARBA" id="ARBA00004922"/>
    </source>
</evidence>
<evidence type="ECO:0000313" key="12">
    <source>
        <dbReference type="Proteomes" id="UP000282837"/>
    </source>
</evidence>
<proteinExistence type="inferred from homology"/>
<sequence>MSNRLRLRTNTNRKARPGAPIPPTSRLPVQVLAGLMAMDQAGEHQKALPKAEALLVQWPDWVPLLELLGSLYLKAGDAQAAARMFSCASQQEPDKAEHFSNLGVCYRRMGQMQNAANALLQAMELAPQIADIPYNLGNLLRDMGQNDMALQQFARAIELCPTHANAMLSLGVTLVDLGHAAEAQQVLRMVLNLAPDNVQAMVNLSVICDFEAYHAFTRLPADWAPHSVDLPGLFLHFEDNAAKQLQRSRRWALARFLQPTSALQPPLPEARIRVGFLSADYHEHATMRLFSGVLREYDRSRFAFHAFSYDREKPDEWRQFAIDHHDGFHDITAMSDAEAVDYIRAQSLDVLIDLKGFTKDSRSHLLGARLAPVQVAWLGFPGSMGHFAVDYAIVDQRVVPPALKSTFDEKLVWMPHSYQPNDNQRAIHPDKASRADHGLPDVGFVFCTFNHTYKISPVEFDIWMRLLAQVEGSVLWLLKSNAVVQSNLCQEAAARGIDPARLIFAEPRQHNDHLGRIAHADLFLDSFAVNAHTTTSDALWAGLPVLTMAGEQFAARVGASLLTAAGLPELVTQTHEEYEALALELARNPTLLGDLRARLAQQRLTCALFDTAVFTRHFEQALGLMHQRRLDGLTPVDFNVG</sequence>
<dbReference type="InterPro" id="IPR019734">
    <property type="entry name" value="TPR_rpt"/>
</dbReference>
<dbReference type="PANTHER" id="PTHR44366">
    <property type="entry name" value="UDP-N-ACETYLGLUCOSAMINE--PEPTIDE N-ACETYLGLUCOSAMINYLTRANSFERASE 110 KDA SUBUNIT"/>
    <property type="match status" value="1"/>
</dbReference>
<evidence type="ECO:0000256" key="8">
    <source>
        <dbReference type="PROSITE-ProRule" id="PRU00339"/>
    </source>
</evidence>
<gene>
    <name evidence="11" type="ORF">EOE18_01740</name>
</gene>
<dbReference type="GO" id="GO:0006493">
    <property type="term" value="P:protein O-linked glycosylation"/>
    <property type="evidence" value="ECO:0007669"/>
    <property type="project" value="InterPro"/>
</dbReference>
<dbReference type="InterPro" id="IPR011990">
    <property type="entry name" value="TPR-like_helical_dom_sf"/>
</dbReference>
<feature type="repeat" description="TPR" evidence="8">
    <location>
        <begin position="164"/>
        <end position="197"/>
    </location>
</feature>
<organism evidence="11 12">
    <name type="scientific">Novosphingobium umbonatum</name>
    <dbReference type="NCBI Taxonomy" id="1908524"/>
    <lineage>
        <taxon>Bacteria</taxon>
        <taxon>Pseudomonadati</taxon>
        <taxon>Pseudomonadota</taxon>
        <taxon>Alphaproteobacteria</taxon>
        <taxon>Sphingomonadales</taxon>
        <taxon>Sphingomonadaceae</taxon>
        <taxon>Novosphingobium</taxon>
    </lineage>
</organism>
<evidence type="ECO:0000256" key="3">
    <source>
        <dbReference type="ARBA" id="ARBA00011970"/>
    </source>
</evidence>
<dbReference type="SUPFAM" id="SSF48452">
    <property type="entry name" value="TPR-like"/>
    <property type="match status" value="1"/>
</dbReference>
<evidence type="ECO:0000259" key="10">
    <source>
        <dbReference type="Pfam" id="PF13844"/>
    </source>
</evidence>
<dbReference type="Pfam" id="PF13424">
    <property type="entry name" value="TPR_12"/>
    <property type="match status" value="1"/>
</dbReference>
<feature type="region of interest" description="Disordered" evidence="9">
    <location>
        <begin position="1"/>
        <end position="24"/>
    </location>
</feature>
<dbReference type="PANTHER" id="PTHR44366:SF1">
    <property type="entry name" value="UDP-N-ACETYLGLUCOSAMINE--PEPTIDE N-ACETYLGLUCOSAMINYLTRANSFERASE 110 KDA SUBUNIT"/>
    <property type="match status" value="1"/>
</dbReference>
<dbReference type="Gene3D" id="3.40.50.11380">
    <property type="match status" value="1"/>
</dbReference>
<comment type="caution">
    <text evidence="11">The sequence shown here is derived from an EMBL/GenBank/DDBJ whole genome shotgun (WGS) entry which is preliminary data.</text>
</comment>
<dbReference type="Pfam" id="PF13844">
    <property type="entry name" value="Glyco_transf_41"/>
    <property type="match status" value="2"/>
</dbReference>
<evidence type="ECO:0000313" key="11">
    <source>
        <dbReference type="EMBL" id="RVU07823.1"/>
    </source>
</evidence>
<dbReference type="Pfam" id="PF13432">
    <property type="entry name" value="TPR_16"/>
    <property type="match status" value="1"/>
</dbReference>
<evidence type="ECO:0000256" key="6">
    <source>
        <dbReference type="ARBA" id="ARBA00022737"/>
    </source>
</evidence>
<dbReference type="InterPro" id="IPR029489">
    <property type="entry name" value="OGT/SEC/SPY_C"/>
</dbReference>
<dbReference type="EC" id="2.4.1.255" evidence="3"/>
<keyword evidence="4" id="KW-0328">Glycosyltransferase</keyword>
<dbReference type="EMBL" id="SACO01000001">
    <property type="protein sequence ID" value="RVU07823.1"/>
    <property type="molecule type" value="Genomic_DNA"/>
</dbReference>
<reference evidence="11 12" key="1">
    <citation type="submission" date="2019-01" db="EMBL/GenBank/DDBJ databases">
        <authorList>
            <person name="Chen W.-M."/>
        </authorList>
    </citation>
    <scope>NUCLEOTIDE SEQUENCE [LARGE SCALE GENOMIC DNA]</scope>
    <source>
        <strain evidence="11 12">FSY-9</strain>
    </source>
</reference>
<feature type="repeat" description="TPR" evidence="8">
    <location>
        <begin position="96"/>
        <end position="129"/>
    </location>
</feature>
<evidence type="ECO:0000256" key="4">
    <source>
        <dbReference type="ARBA" id="ARBA00022676"/>
    </source>
</evidence>
<dbReference type="Gene3D" id="3.40.50.2000">
    <property type="entry name" value="Glycogen Phosphorylase B"/>
    <property type="match status" value="1"/>
</dbReference>
<keyword evidence="7 8" id="KW-0802">TPR repeat</keyword>
<dbReference type="AlphaFoldDB" id="A0A437ND13"/>
<protein>
    <recommendedName>
        <fullName evidence="3">protein O-GlcNAc transferase</fullName>
        <ecNumber evidence="3">2.4.1.255</ecNumber>
    </recommendedName>
</protein>
<dbReference type="InterPro" id="IPR037919">
    <property type="entry name" value="OGT"/>
</dbReference>
<comment type="similarity">
    <text evidence="2">Belongs to the glycosyltransferase 41 family. O-GlcNAc transferase subfamily.</text>
</comment>
<keyword evidence="12" id="KW-1185">Reference proteome</keyword>